<evidence type="ECO:0000256" key="3">
    <source>
        <dbReference type="ARBA" id="ARBA00022741"/>
    </source>
</evidence>
<dbReference type="SUPFAM" id="SSF52540">
    <property type="entry name" value="P-loop containing nucleoside triphosphate hydrolases"/>
    <property type="match status" value="1"/>
</dbReference>
<dbReference type="EMBL" id="JBCLUF010000025">
    <property type="protein sequence ID" value="MEY8662663.1"/>
    <property type="molecule type" value="Genomic_DNA"/>
</dbReference>
<dbReference type="InterPro" id="IPR050763">
    <property type="entry name" value="ABC_transporter_ATP-binding"/>
</dbReference>
<accession>A0ABV4DR62</accession>
<comment type="caution">
    <text evidence="6">The sequence shown here is derived from an EMBL/GenBank/DDBJ whole genome shotgun (WGS) entry which is preliminary data.</text>
</comment>
<dbReference type="InterPro" id="IPR003439">
    <property type="entry name" value="ABC_transporter-like_ATP-bd"/>
</dbReference>
<dbReference type="PANTHER" id="PTHR42711">
    <property type="entry name" value="ABC TRANSPORTER ATP-BINDING PROTEIN"/>
    <property type="match status" value="1"/>
</dbReference>
<feature type="domain" description="ABC transporter" evidence="5">
    <location>
        <begin position="48"/>
        <end position="186"/>
    </location>
</feature>
<comment type="similarity">
    <text evidence="1">Belongs to the ABC transporter superfamily.</text>
</comment>
<evidence type="ECO:0000313" key="7">
    <source>
        <dbReference type="Proteomes" id="UP001565236"/>
    </source>
</evidence>
<name>A0ABV4DR62_9LACO</name>
<protein>
    <submittedName>
        <fullName evidence="6">ATP-binding cassette domain-containing protein</fullName>
    </submittedName>
</protein>
<sequence>YANCGLKSTRIFGSQAIDFSQWWLTRQSGFKGSVQDLFSRKFEKIQALQPTNLTLASGAMVGLIGPNGAGKMTLIKLLTGILVPKTGTVKIDGYLPSQKQKPFLQQIGVLLGQKSQLSWDLPPQATFDMLAAIYRLPKAQYRARLAELSLRLDATELLDIPVRKLSLGQRVRCELIAVLLHQPKYIF</sequence>
<organism evidence="6 7">
    <name type="scientific">Ligilactobacillus faecis</name>
    <dbReference type="NCBI Taxonomy" id="762833"/>
    <lineage>
        <taxon>Bacteria</taxon>
        <taxon>Bacillati</taxon>
        <taxon>Bacillota</taxon>
        <taxon>Bacilli</taxon>
        <taxon>Lactobacillales</taxon>
        <taxon>Lactobacillaceae</taxon>
        <taxon>Ligilactobacillus</taxon>
    </lineage>
</organism>
<evidence type="ECO:0000256" key="4">
    <source>
        <dbReference type="ARBA" id="ARBA00022840"/>
    </source>
</evidence>
<dbReference type="Pfam" id="PF00005">
    <property type="entry name" value="ABC_tran"/>
    <property type="match status" value="1"/>
</dbReference>
<keyword evidence="4 6" id="KW-0067">ATP-binding</keyword>
<dbReference type="PANTHER" id="PTHR42711:SF5">
    <property type="entry name" value="ABC TRANSPORTER ATP-BINDING PROTEIN NATA"/>
    <property type="match status" value="1"/>
</dbReference>
<gene>
    <name evidence="6" type="ORF">AALT52_07170</name>
</gene>
<evidence type="ECO:0000256" key="2">
    <source>
        <dbReference type="ARBA" id="ARBA00022448"/>
    </source>
</evidence>
<keyword evidence="3" id="KW-0547">Nucleotide-binding</keyword>
<evidence type="ECO:0000313" key="6">
    <source>
        <dbReference type="EMBL" id="MEY8662663.1"/>
    </source>
</evidence>
<evidence type="ECO:0000259" key="5">
    <source>
        <dbReference type="Pfam" id="PF00005"/>
    </source>
</evidence>
<dbReference type="GO" id="GO:0005524">
    <property type="term" value="F:ATP binding"/>
    <property type="evidence" value="ECO:0007669"/>
    <property type="project" value="UniProtKB-KW"/>
</dbReference>
<keyword evidence="7" id="KW-1185">Reference proteome</keyword>
<dbReference type="Gene3D" id="3.40.50.300">
    <property type="entry name" value="P-loop containing nucleotide triphosphate hydrolases"/>
    <property type="match status" value="1"/>
</dbReference>
<feature type="non-terminal residue" evidence="6">
    <location>
        <position position="1"/>
    </location>
</feature>
<evidence type="ECO:0000256" key="1">
    <source>
        <dbReference type="ARBA" id="ARBA00005417"/>
    </source>
</evidence>
<dbReference type="RefSeq" id="WP_369942392.1">
    <property type="nucleotide sequence ID" value="NZ_JBCLUF010000025.1"/>
</dbReference>
<reference evidence="6 7" key="1">
    <citation type="submission" date="2024-03" db="EMBL/GenBank/DDBJ databases">
        <title>Mouse gut bacterial collection (mGBC) of GemPharmatech.</title>
        <authorList>
            <person name="He Y."/>
            <person name="Dong L."/>
            <person name="Wu D."/>
            <person name="Gao X."/>
            <person name="Lin Z."/>
        </authorList>
    </citation>
    <scope>NUCLEOTIDE SEQUENCE [LARGE SCALE GENOMIC DNA]</scope>
    <source>
        <strain evidence="6 7">15-30</strain>
    </source>
</reference>
<dbReference type="InterPro" id="IPR027417">
    <property type="entry name" value="P-loop_NTPase"/>
</dbReference>
<proteinExistence type="inferred from homology"/>
<keyword evidence="2" id="KW-0813">Transport</keyword>
<dbReference type="Proteomes" id="UP001565236">
    <property type="component" value="Unassembled WGS sequence"/>
</dbReference>